<evidence type="ECO:0000256" key="1">
    <source>
        <dbReference type="ARBA" id="ARBA00004141"/>
    </source>
</evidence>
<gene>
    <name evidence="13" type="ORF">F5X68DRAFT_131370</name>
</gene>
<evidence type="ECO:0000256" key="2">
    <source>
        <dbReference type="ARBA" id="ARBA00006484"/>
    </source>
</evidence>
<proteinExistence type="inferred from homology"/>
<comment type="caution">
    <text evidence="13">The sequence shown here is derived from an EMBL/GenBank/DDBJ whole genome shotgun (WGS) entry which is preliminary data.</text>
</comment>
<name>A0A9P8VG59_9PEZI</name>
<comment type="subcellular location">
    <subcellularLocation>
        <location evidence="1">Membrane</location>
        <topology evidence="1">Multi-pass membrane protein</topology>
    </subcellularLocation>
</comment>
<dbReference type="PANTHER" id="PTHR24322">
    <property type="entry name" value="PKSB"/>
    <property type="match status" value="1"/>
</dbReference>
<dbReference type="InterPro" id="IPR002347">
    <property type="entry name" value="SDR_fam"/>
</dbReference>
<evidence type="ECO:0000313" key="13">
    <source>
        <dbReference type="EMBL" id="KAH6689710.1"/>
    </source>
</evidence>
<evidence type="ECO:0000313" key="14">
    <source>
        <dbReference type="Proteomes" id="UP000770015"/>
    </source>
</evidence>
<dbReference type="Pfam" id="PF00106">
    <property type="entry name" value="adh_short"/>
    <property type="match status" value="1"/>
</dbReference>
<dbReference type="GO" id="GO:0052650">
    <property type="term" value="F:all-trans-retinol dehydrogenase (NADP+) activity"/>
    <property type="evidence" value="ECO:0007669"/>
    <property type="project" value="UniProtKB-ARBA"/>
</dbReference>
<evidence type="ECO:0000256" key="10">
    <source>
        <dbReference type="ARBA" id="ARBA00068717"/>
    </source>
</evidence>
<accession>A0A9P8VG59</accession>
<dbReference type="InterPro" id="IPR036291">
    <property type="entry name" value="NAD(P)-bd_dom_sf"/>
</dbReference>
<dbReference type="EMBL" id="JAGSXJ010000007">
    <property type="protein sequence ID" value="KAH6689710.1"/>
    <property type="molecule type" value="Genomic_DNA"/>
</dbReference>
<evidence type="ECO:0000256" key="11">
    <source>
        <dbReference type="ARBA" id="ARBA00082544"/>
    </source>
</evidence>
<dbReference type="Gene3D" id="3.40.50.720">
    <property type="entry name" value="NAD(P)-binding Rossmann-like Domain"/>
    <property type="match status" value="1"/>
</dbReference>
<keyword evidence="4" id="KW-0521">NADP</keyword>
<keyword evidence="14" id="KW-1185">Reference proteome</keyword>
<evidence type="ECO:0000256" key="5">
    <source>
        <dbReference type="ARBA" id="ARBA00022989"/>
    </source>
</evidence>
<evidence type="ECO:0000256" key="8">
    <source>
        <dbReference type="ARBA" id="ARBA00023136"/>
    </source>
</evidence>
<feature type="transmembrane region" description="Helical" evidence="12">
    <location>
        <begin position="6"/>
        <end position="27"/>
    </location>
</feature>
<dbReference type="InterPro" id="IPR020904">
    <property type="entry name" value="Sc_DH/Rdtase_CS"/>
</dbReference>
<evidence type="ECO:0000256" key="9">
    <source>
        <dbReference type="ARBA" id="ARBA00059620"/>
    </source>
</evidence>
<comment type="function">
    <text evidence="9">Catalyzes the reduction of all-trans-retinal to all-trans-retinol in the presence of NADPH.</text>
</comment>
<keyword evidence="6" id="KW-0560">Oxidoreductase</keyword>
<dbReference type="OrthoDB" id="10253736at2759"/>
<sequence>MNTAETVATAVACGVAGIAAVGLGVWAHKALNKRALNNGTKADFDWNHEIVLITGGAGGIGGETVKHLAQKGNKIVVLDILPMTYDAPPNVYYYKCDLTKYENVLEVADKIRLQVGNPTVIIANAGICRGQPILHAEKRDISLTFEVNTFGLLWTIKTFLPSLVAKNHGHLLIVASQTAFITSAGVTDYCASKAAALSIYEGVHSEMKHIYEAPAVRVSCISPSHVKTGMFAGIKSVPGMSSLTPESIAKTIGDILYSGNAHNIMVPKLAYASKLTRLMPEWFRIAAQDIAAGAFTTLRPHDPMAKSQ</sequence>
<dbReference type="PRINTS" id="PR00081">
    <property type="entry name" value="GDHRDH"/>
</dbReference>
<keyword evidence="5 12" id="KW-1133">Transmembrane helix</keyword>
<dbReference type="Proteomes" id="UP000770015">
    <property type="component" value="Unassembled WGS sequence"/>
</dbReference>
<dbReference type="FunFam" id="3.40.50.720:FF:000131">
    <property type="entry name" value="Short-chain dehydrogenase/reductase 3"/>
    <property type="match status" value="1"/>
</dbReference>
<evidence type="ECO:0000256" key="7">
    <source>
        <dbReference type="ARBA" id="ARBA00023098"/>
    </source>
</evidence>
<evidence type="ECO:0000256" key="6">
    <source>
        <dbReference type="ARBA" id="ARBA00023002"/>
    </source>
</evidence>
<reference evidence="13" key="1">
    <citation type="journal article" date="2021" name="Nat. Commun.">
        <title>Genetic determinants of endophytism in the Arabidopsis root mycobiome.</title>
        <authorList>
            <person name="Mesny F."/>
            <person name="Miyauchi S."/>
            <person name="Thiergart T."/>
            <person name="Pickel B."/>
            <person name="Atanasova L."/>
            <person name="Karlsson M."/>
            <person name="Huettel B."/>
            <person name="Barry K.W."/>
            <person name="Haridas S."/>
            <person name="Chen C."/>
            <person name="Bauer D."/>
            <person name="Andreopoulos W."/>
            <person name="Pangilinan J."/>
            <person name="LaButti K."/>
            <person name="Riley R."/>
            <person name="Lipzen A."/>
            <person name="Clum A."/>
            <person name="Drula E."/>
            <person name="Henrissat B."/>
            <person name="Kohler A."/>
            <person name="Grigoriev I.V."/>
            <person name="Martin F.M."/>
            <person name="Hacquard S."/>
        </authorList>
    </citation>
    <scope>NUCLEOTIDE SEQUENCE</scope>
    <source>
        <strain evidence="13">MPI-SDFR-AT-0117</strain>
    </source>
</reference>
<keyword evidence="8 12" id="KW-0472">Membrane</keyword>
<keyword evidence="7" id="KW-0443">Lipid metabolism</keyword>
<dbReference type="PANTHER" id="PTHR24322:SF736">
    <property type="entry name" value="RETINOL DEHYDROGENASE 10"/>
    <property type="match status" value="1"/>
</dbReference>
<dbReference type="AlphaFoldDB" id="A0A9P8VG59"/>
<evidence type="ECO:0000256" key="4">
    <source>
        <dbReference type="ARBA" id="ARBA00022857"/>
    </source>
</evidence>
<organism evidence="13 14">
    <name type="scientific">Plectosphaerella plurivora</name>
    <dbReference type="NCBI Taxonomy" id="936078"/>
    <lineage>
        <taxon>Eukaryota</taxon>
        <taxon>Fungi</taxon>
        <taxon>Dikarya</taxon>
        <taxon>Ascomycota</taxon>
        <taxon>Pezizomycotina</taxon>
        <taxon>Sordariomycetes</taxon>
        <taxon>Hypocreomycetidae</taxon>
        <taxon>Glomerellales</taxon>
        <taxon>Plectosphaerellaceae</taxon>
        <taxon>Plectosphaerella</taxon>
    </lineage>
</organism>
<protein>
    <recommendedName>
        <fullName evidence="10">Short-chain dehydrogenase/reductase 3</fullName>
    </recommendedName>
    <alternativeName>
        <fullName evidence="11">Retinal short-chain dehydrogenase/reductase 1</fullName>
    </alternativeName>
</protein>
<dbReference type="SUPFAM" id="SSF51735">
    <property type="entry name" value="NAD(P)-binding Rossmann-fold domains"/>
    <property type="match status" value="1"/>
</dbReference>
<dbReference type="PROSITE" id="PS00061">
    <property type="entry name" value="ADH_SHORT"/>
    <property type="match status" value="1"/>
</dbReference>
<evidence type="ECO:0000256" key="12">
    <source>
        <dbReference type="SAM" id="Phobius"/>
    </source>
</evidence>
<evidence type="ECO:0000256" key="3">
    <source>
        <dbReference type="ARBA" id="ARBA00022692"/>
    </source>
</evidence>
<comment type="similarity">
    <text evidence="2">Belongs to the short-chain dehydrogenases/reductases (SDR) family.</text>
</comment>
<keyword evidence="3 12" id="KW-0812">Transmembrane</keyword>
<dbReference type="GO" id="GO:0016020">
    <property type="term" value="C:membrane"/>
    <property type="evidence" value="ECO:0007669"/>
    <property type="project" value="UniProtKB-SubCell"/>
</dbReference>